<keyword evidence="2" id="KW-1185">Reference proteome</keyword>
<proteinExistence type="predicted"/>
<sequence length="103" mass="11717">MSKLDGNGVWSSKFIVPEFGAALAKHQLESRRRAKPLLDDQEWEIITQAIGTSRFNREPVKLILFDPFEDVSIEGVVEKFDPQLQQIRMNSSWFKLADVIGVG</sequence>
<organism evidence="1 2">
    <name type="scientific">Paenibacillus rhizovicinus</name>
    <dbReference type="NCBI Taxonomy" id="2704463"/>
    <lineage>
        <taxon>Bacteria</taxon>
        <taxon>Bacillati</taxon>
        <taxon>Bacillota</taxon>
        <taxon>Bacilli</taxon>
        <taxon>Bacillales</taxon>
        <taxon>Paenibacillaceae</taxon>
        <taxon>Paenibacillus</taxon>
    </lineage>
</organism>
<dbReference type="RefSeq" id="WP_162645956.1">
    <property type="nucleotide sequence ID" value="NZ_CP048288.1"/>
</dbReference>
<dbReference type="InterPro" id="IPR014962">
    <property type="entry name" value="YolD"/>
</dbReference>
<geneLocation type="plasmid" evidence="1 2">
    <name>unnamed2</name>
</geneLocation>
<reference evidence="1 2" key="1">
    <citation type="submission" date="2020-02" db="EMBL/GenBank/DDBJ databases">
        <title>Paenibacillus sp. nov., isolated from rhizosphere soil of tomato.</title>
        <authorList>
            <person name="Weon H.-Y."/>
            <person name="Lee S.A."/>
        </authorList>
    </citation>
    <scope>NUCLEOTIDE SEQUENCE [LARGE SCALE GENOMIC DNA]</scope>
    <source>
        <strain evidence="1 2">14171R-81</strain>
        <plasmid evidence="1 2">unnamed2</plasmid>
    </source>
</reference>
<evidence type="ECO:0000313" key="2">
    <source>
        <dbReference type="Proteomes" id="UP000479114"/>
    </source>
</evidence>
<gene>
    <name evidence="1" type="ORF">GZH47_33560</name>
</gene>
<evidence type="ECO:0000313" key="1">
    <source>
        <dbReference type="EMBL" id="QHW35822.1"/>
    </source>
</evidence>
<dbReference type="Proteomes" id="UP000479114">
    <property type="component" value="Plasmid unnamed2"/>
</dbReference>
<keyword evidence="1" id="KW-0614">Plasmid</keyword>
<dbReference type="AlphaFoldDB" id="A0A6C0PCZ5"/>
<protein>
    <submittedName>
        <fullName evidence="1">YolD-like family protein</fullName>
    </submittedName>
</protein>
<name>A0A6C0PCZ5_9BACL</name>
<accession>A0A6C0PCZ5</accession>
<dbReference type="EMBL" id="CP048288">
    <property type="protein sequence ID" value="QHW35822.1"/>
    <property type="molecule type" value="Genomic_DNA"/>
</dbReference>
<dbReference type="KEGG" id="prz:GZH47_33560"/>
<dbReference type="Pfam" id="PF08863">
    <property type="entry name" value="YolD"/>
    <property type="match status" value="1"/>
</dbReference>